<sequence>MRHTKKIPTTKRSIHHPILTIDTTKQKVTNIVSPTPRNHPPISAAWEQPGQTIAPPPPLARVQI</sequence>
<name>A0A2T7A4A7_TUBBO</name>
<accession>A0A2T7A4A7</accession>
<gene>
    <name evidence="2" type="ORF">B9Z19DRAFT_1074730</name>
</gene>
<dbReference type="AlphaFoldDB" id="A0A2T7A4A7"/>
<reference evidence="2 3" key="1">
    <citation type="submission" date="2017-04" db="EMBL/GenBank/DDBJ databases">
        <title>Draft genome sequence of Tuber borchii Vittad., a whitish edible truffle.</title>
        <authorList>
            <consortium name="DOE Joint Genome Institute"/>
            <person name="Murat C."/>
            <person name="Kuo A."/>
            <person name="Barry K.W."/>
            <person name="Clum A."/>
            <person name="Dockter R.B."/>
            <person name="Fauchery L."/>
            <person name="Iotti M."/>
            <person name="Kohler A."/>
            <person name="Labutti K."/>
            <person name="Lindquist E.A."/>
            <person name="Lipzen A."/>
            <person name="Ohm R.A."/>
            <person name="Wang M."/>
            <person name="Grigoriev I.V."/>
            <person name="Zambonelli A."/>
            <person name="Martin F.M."/>
        </authorList>
    </citation>
    <scope>NUCLEOTIDE SEQUENCE [LARGE SCALE GENOMIC DNA]</scope>
    <source>
        <strain evidence="2 3">Tbo3840</strain>
    </source>
</reference>
<evidence type="ECO:0000256" key="1">
    <source>
        <dbReference type="SAM" id="MobiDB-lite"/>
    </source>
</evidence>
<dbReference type="EMBL" id="NESQ01000026">
    <property type="protein sequence ID" value="PUU82572.1"/>
    <property type="molecule type" value="Genomic_DNA"/>
</dbReference>
<comment type="caution">
    <text evidence="2">The sequence shown here is derived from an EMBL/GenBank/DDBJ whole genome shotgun (WGS) entry which is preliminary data.</text>
</comment>
<organism evidence="2 3">
    <name type="scientific">Tuber borchii</name>
    <name type="common">White truffle</name>
    <dbReference type="NCBI Taxonomy" id="42251"/>
    <lineage>
        <taxon>Eukaryota</taxon>
        <taxon>Fungi</taxon>
        <taxon>Dikarya</taxon>
        <taxon>Ascomycota</taxon>
        <taxon>Pezizomycotina</taxon>
        <taxon>Pezizomycetes</taxon>
        <taxon>Pezizales</taxon>
        <taxon>Tuberaceae</taxon>
        <taxon>Tuber</taxon>
    </lineage>
</organism>
<proteinExistence type="predicted"/>
<dbReference type="Proteomes" id="UP000244722">
    <property type="component" value="Unassembled WGS sequence"/>
</dbReference>
<feature type="compositionally biased region" description="Pro residues" evidence="1">
    <location>
        <begin position="54"/>
        <end position="64"/>
    </location>
</feature>
<feature type="region of interest" description="Disordered" evidence="1">
    <location>
        <begin position="34"/>
        <end position="64"/>
    </location>
</feature>
<protein>
    <submittedName>
        <fullName evidence="2">Uncharacterized protein</fullName>
    </submittedName>
</protein>
<evidence type="ECO:0000313" key="3">
    <source>
        <dbReference type="Proteomes" id="UP000244722"/>
    </source>
</evidence>
<evidence type="ECO:0000313" key="2">
    <source>
        <dbReference type="EMBL" id="PUU82572.1"/>
    </source>
</evidence>
<keyword evidence="3" id="KW-1185">Reference proteome</keyword>